<organism evidence="1 2">
    <name type="scientific">Mucilaginibacter psychrotolerans</name>
    <dbReference type="NCBI Taxonomy" id="1524096"/>
    <lineage>
        <taxon>Bacteria</taxon>
        <taxon>Pseudomonadati</taxon>
        <taxon>Bacteroidota</taxon>
        <taxon>Sphingobacteriia</taxon>
        <taxon>Sphingobacteriales</taxon>
        <taxon>Sphingobacteriaceae</taxon>
        <taxon>Mucilaginibacter</taxon>
    </lineage>
</organism>
<keyword evidence="2" id="KW-1185">Reference proteome</keyword>
<evidence type="ECO:0000313" key="1">
    <source>
        <dbReference type="EMBL" id="TFF33358.1"/>
    </source>
</evidence>
<comment type="caution">
    <text evidence="1">The sequence shown here is derived from an EMBL/GenBank/DDBJ whole genome shotgun (WGS) entry which is preliminary data.</text>
</comment>
<protein>
    <submittedName>
        <fullName evidence="1">Uncharacterized protein</fullName>
    </submittedName>
</protein>
<sequence>MEELSKSDKRVAREVISKGMHEEFRRGMESFYKLLETWRKTTNEDQLHYAELYGAVKDFDKQIARRYDGLRNSMLLNVLSWQLRDGLIAETDLDSLSAETKARVVSWANQDF</sequence>
<dbReference type="AlphaFoldDB" id="A0A4Y8S2W2"/>
<dbReference type="RefSeq" id="WP_133236510.1">
    <property type="nucleotide sequence ID" value="NZ_SOZE01000047.1"/>
</dbReference>
<proteinExistence type="predicted"/>
<reference evidence="1 2" key="1">
    <citation type="journal article" date="2017" name="Int. J. Syst. Evol. Microbiol.">
        <title>Mucilaginibacterpsychrotolerans sp. nov., isolated from peatlands.</title>
        <authorList>
            <person name="Deng Y."/>
            <person name="Shen L."/>
            <person name="Xu B."/>
            <person name="Liu Y."/>
            <person name="Gu Z."/>
            <person name="Liu H."/>
            <person name="Zhou Y."/>
        </authorList>
    </citation>
    <scope>NUCLEOTIDE SEQUENCE [LARGE SCALE GENOMIC DNA]</scope>
    <source>
        <strain evidence="1 2">NH7-4</strain>
    </source>
</reference>
<dbReference type="Proteomes" id="UP000297540">
    <property type="component" value="Unassembled WGS sequence"/>
</dbReference>
<dbReference type="InterPro" id="IPR053747">
    <property type="entry name" value="Fluoresc_Recovery_Reg"/>
</dbReference>
<gene>
    <name evidence="1" type="ORF">E2R66_26225</name>
</gene>
<dbReference type="OrthoDB" id="765826at2"/>
<dbReference type="Gene3D" id="6.10.140.1840">
    <property type="match status" value="1"/>
</dbReference>
<name>A0A4Y8S2W2_9SPHI</name>
<dbReference type="EMBL" id="SOZE01000047">
    <property type="protein sequence ID" value="TFF33358.1"/>
    <property type="molecule type" value="Genomic_DNA"/>
</dbReference>
<accession>A0A4Y8S2W2</accession>
<evidence type="ECO:0000313" key="2">
    <source>
        <dbReference type="Proteomes" id="UP000297540"/>
    </source>
</evidence>